<dbReference type="InterPro" id="IPR029033">
    <property type="entry name" value="His_PPase_superfam"/>
</dbReference>
<evidence type="ECO:0000256" key="1">
    <source>
        <dbReference type="SAM" id="MobiDB-lite"/>
    </source>
</evidence>
<dbReference type="PANTHER" id="PTHR48100">
    <property type="entry name" value="BROAD-SPECIFICITY PHOSPHATASE YOR283W-RELATED"/>
    <property type="match status" value="1"/>
</dbReference>
<evidence type="ECO:0000313" key="2">
    <source>
        <dbReference type="EMBL" id="OKH39484.1"/>
    </source>
</evidence>
<dbReference type="GO" id="GO:0005737">
    <property type="term" value="C:cytoplasm"/>
    <property type="evidence" value="ECO:0007669"/>
    <property type="project" value="TreeGrafter"/>
</dbReference>
<dbReference type="Proteomes" id="UP000185860">
    <property type="component" value="Unassembled WGS sequence"/>
</dbReference>
<dbReference type="OrthoDB" id="7925971at2"/>
<name>A0A1U7IQ80_9CYAN</name>
<sequence>MQLYFIRHAESTNNYNRRVTGSSKGRSDDPELTTTGQKQAQLLAEFLRNNYSETSVPERDFQNATGFNFTHLYSSLMIRSVVTGTLISQAINLPLKAWVDIHECRGPYFRDDRTNAPIATEGKNRAFFAANFPELILPEYLGEVGWWNRPVEETEQWLVRAKRVVQELLERHGNKDDRVAFVSHGGFYNCFLATLLNFPTGHYYSFILNNAAISRIDFENDKVRLCYLNRLDFLPKDLIT</sequence>
<evidence type="ECO:0008006" key="4">
    <source>
        <dbReference type="Google" id="ProtNLM"/>
    </source>
</evidence>
<reference evidence="2 3" key="1">
    <citation type="submission" date="2016-11" db="EMBL/GenBank/DDBJ databases">
        <title>Draft Genome Sequences of Nine Cyanobacterial Strains from Diverse Habitats.</title>
        <authorList>
            <person name="Zhu T."/>
            <person name="Hou S."/>
            <person name="Lu X."/>
            <person name="Hess W.R."/>
        </authorList>
    </citation>
    <scope>NUCLEOTIDE SEQUENCE [LARGE SCALE GENOMIC DNA]</scope>
    <source>
        <strain evidence="2 3">IAM M-71</strain>
    </source>
</reference>
<protein>
    <recommendedName>
        <fullName evidence="4">Histidine phosphatase family protein</fullName>
    </recommendedName>
</protein>
<evidence type="ECO:0000313" key="3">
    <source>
        <dbReference type="Proteomes" id="UP000185860"/>
    </source>
</evidence>
<feature type="compositionally biased region" description="Polar residues" evidence="1">
    <location>
        <begin position="15"/>
        <end position="24"/>
    </location>
</feature>
<feature type="region of interest" description="Disordered" evidence="1">
    <location>
        <begin position="15"/>
        <end position="35"/>
    </location>
</feature>
<comment type="caution">
    <text evidence="2">The sequence shown here is derived from an EMBL/GenBank/DDBJ whole genome shotgun (WGS) entry which is preliminary data.</text>
</comment>
<dbReference type="RefSeq" id="WP_073592740.1">
    <property type="nucleotide sequence ID" value="NZ_MRCE01000005.1"/>
</dbReference>
<dbReference type="AlphaFoldDB" id="A0A1U7IQ80"/>
<dbReference type="STRING" id="454136.NIES2119_07070"/>
<dbReference type="GO" id="GO:0016791">
    <property type="term" value="F:phosphatase activity"/>
    <property type="evidence" value="ECO:0007669"/>
    <property type="project" value="TreeGrafter"/>
</dbReference>
<organism evidence="2 3">
    <name type="scientific">[Phormidium ambiguum] IAM M-71</name>
    <dbReference type="NCBI Taxonomy" id="454136"/>
    <lineage>
        <taxon>Bacteria</taxon>
        <taxon>Bacillati</taxon>
        <taxon>Cyanobacteriota</taxon>
        <taxon>Cyanophyceae</taxon>
        <taxon>Oscillatoriophycideae</taxon>
        <taxon>Aerosakkonematales</taxon>
        <taxon>Aerosakkonemataceae</taxon>
        <taxon>Floridanema</taxon>
    </lineage>
</organism>
<proteinExistence type="predicted"/>
<dbReference type="InterPro" id="IPR013078">
    <property type="entry name" value="His_Pase_superF_clade-1"/>
</dbReference>
<dbReference type="EMBL" id="MRCE01000005">
    <property type="protein sequence ID" value="OKH39484.1"/>
    <property type="molecule type" value="Genomic_DNA"/>
</dbReference>
<dbReference type="CDD" id="cd07067">
    <property type="entry name" value="HP_PGM_like"/>
    <property type="match status" value="1"/>
</dbReference>
<dbReference type="SMART" id="SM00855">
    <property type="entry name" value="PGAM"/>
    <property type="match status" value="1"/>
</dbReference>
<gene>
    <name evidence="2" type="ORF">NIES2119_07070</name>
</gene>
<dbReference type="Gene3D" id="3.40.50.1240">
    <property type="entry name" value="Phosphoglycerate mutase-like"/>
    <property type="match status" value="1"/>
</dbReference>
<dbReference type="Pfam" id="PF00300">
    <property type="entry name" value="His_Phos_1"/>
    <property type="match status" value="2"/>
</dbReference>
<dbReference type="SUPFAM" id="SSF53254">
    <property type="entry name" value="Phosphoglycerate mutase-like"/>
    <property type="match status" value="1"/>
</dbReference>
<dbReference type="InterPro" id="IPR050275">
    <property type="entry name" value="PGM_Phosphatase"/>
</dbReference>
<accession>A0A1U7IQ80</accession>
<dbReference type="PANTHER" id="PTHR48100:SF1">
    <property type="entry name" value="HISTIDINE PHOSPHATASE FAMILY PROTEIN-RELATED"/>
    <property type="match status" value="1"/>
</dbReference>